<organism evidence="6 7">
    <name type="scientific">Litchfieldella rifensis</name>
    <dbReference type="NCBI Taxonomy" id="762643"/>
    <lineage>
        <taxon>Bacteria</taxon>
        <taxon>Pseudomonadati</taxon>
        <taxon>Pseudomonadota</taxon>
        <taxon>Gammaproteobacteria</taxon>
        <taxon>Oceanospirillales</taxon>
        <taxon>Halomonadaceae</taxon>
        <taxon>Litchfieldella</taxon>
    </lineage>
</organism>
<dbReference type="Gene3D" id="2.40.180.10">
    <property type="entry name" value="Catalase core domain"/>
    <property type="match status" value="1"/>
</dbReference>
<proteinExistence type="predicted"/>
<keyword evidence="4" id="KW-0560">Oxidoreductase</keyword>
<evidence type="ECO:0008006" key="8">
    <source>
        <dbReference type="Google" id="ProtNLM"/>
    </source>
</evidence>
<dbReference type="InterPro" id="IPR011008">
    <property type="entry name" value="Dimeric_a/b-barrel"/>
</dbReference>
<accession>A0ABV7LLM6</accession>
<name>A0ABV7LLM6_9GAMM</name>
<sequence>MSARDEHLDLDDIQGVVLSGYGELPQASFVMLAFGDPELARGWVGRTAQGIASAAVGRPQGSSRVHLAFTWPGLEHLELSWQALKGFSREFREGLAGSSRRSRILGDSGDSAPEQWRWGGPGGSVIHALLMCYAATPEALEALLAEQREALAEAGIEALETLSSQPLPGGKEHFGFRDGISQPKLAGVSTSQDERQRVAPGEFVLGYPNARDQLTMRPMVDPIEDPDDLLPEVTLDSDLHDLGRNGSYLVFRQLSQDVHGFWSWLDAATPDGEARLALAAKMVGRWPGGEPLVKAPQQPAGDGTDNDFGYHHEDAEGLKCPLGAHIRRTNPRDMLPPKPGTEDSLAINRRHRLLRRGRAYGPPLAESLTPDDLLAAADDGAERGLLFLCLNADISRQFEFVQQTWVNNANFAGLYADSDPLIGARGEGQATFTVPAEPVRQRCHDLPRFVQVRGGAYFFMPGLRALRYLAASPRRLTSAVSAPAMPATLLPDTWWLRSARGLNVALETGIGVTRRFTRLRNVFDRAFQQPATDAVQGIILRRRRRHAIDADLAIAAERRLAGEEEVTRRITEQMTAFLLRTYRQGTAERAGNTKTYGLLEAEFEVLELPDDLRIGLFREPRRFDAWVRFGGPGPRVTPDIRNNGVLSLGVKLSGVPGETLLDDEDHTQDFSGISAPTFTTPDVFENAKLQRLIGVGLPVWYFLNPFDSHYLDMLLQALYAKAHGSPFEASYWSCVPYLYGKGRAVKYRFVPLLASQSRVPLPAPDDYLRLAMLRTLDEVEEVVFEMRIQFQEDPVTMPIEDASVIWTSPEIPVARLRIPRQTFATPERDRLARELTINPWHALPEHRPLGNQNRARKQIYYETSRVRQRINGEEHFKP</sequence>
<comment type="caution">
    <text evidence="6">The sequence shown here is derived from an EMBL/GenBank/DDBJ whole genome shotgun (WGS) entry which is preliminary data.</text>
</comment>
<comment type="cofactor">
    <cofactor evidence="1">
        <name>heme b</name>
        <dbReference type="ChEBI" id="CHEBI:60344"/>
    </cofactor>
</comment>
<dbReference type="InterPro" id="IPR006314">
    <property type="entry name" value="Dyp_peroxidase"/>
</dbReference>
<dbReference type="PANTHER" id="PTHR30521">
    <property type="entry name" value="DEFERROCHELATASE/PEROXIDASE"/>
    <property type="match status" value="1"/>
</dbReference>
<gene>
    <name evidence="6" type="ORF">ACFOEV_05680</name>
</gene>
<reference evidence="7" key="1">
    <citation type="journal article" date="2019" name="Int. J. Syst. Evol. Microbiol.">
        <title>The Global Catalogue of Microorganisms (GCM) 10K type strain sequencing project: providing services to taxonomists for standard genome sequencing and annotation.</title>
        <authorList>
            <consortium name="The Broad Institute Genomics Platform"/>
            <consortium name="The Broad Institute Genome Sequencing Center for Infectious Disease"/>
            <person name="Wu L."/>
            <person name="Ma J."/>
        </authorList>
    </citation>
    <scope>NUCLEOTIDE SEQUENCE [LARGE SCALE GENOMIC DNA]</scope>
    <source>
        <strain evidence="7">CECT 7698</strain>
    </source>
</reference>
<keyword evidence="5" id="KW-0408">Iron</keyword>
<evidence type="ECO:0000313" key="7">
    <source>
        <dbReference type="Proteomes" id="UP001595579"/>
    </source>
</evidence>
<dbReference type="PANTHER" id="PTHR30521:SF5">
    <property type="entry name" value="BLR4509 PROTEIN"/>
    <property type="match status" value="1"/>
</dbReference>
<protein>
    <recommendedName>
        <fullName evidence="8">Peroxidase</fullName>
    </recommendedName>
</protein>
<evidence type="ECO:0000256" key="2">
    <source>
        <dbReference type="ARBA" id="ARBA00022559"/>
    </source>
</evidence>
<dbReference type="PROSITE" id="PS51404">
    <property type="entry name" value="DYP_PEROXIDASE"/>
    <property type="match status" value="1"/>
</dbReference>
<evidence type="ECO:0000313" key="6">
    <source>
        <dbReference type="EMBL" id="MFC3283100.1"/>
    </source>
</evidence>
<dbReference type="RefSeq" id="WP_386772169.1">
    <property type="nucleotide sequence ID" value="NZ_JBHRUG010000013.1"/>
</dbReference>
<keyword evidence="7" id="KW-1185">Reference proteome</keyword>
<dbReference type="SUPFAM" id="SSF54909">
    <property type="entry name" value="Dimeric alpha+beta barrel"/>
    <property type="match status" value="1"/>
</dbReference>
<dbReference type="InterPro" id="IPR020835">
    <property type="entry name" value="Catalase_sf"/>
</dbReference>
<keyword evidence="3" id="KW-0479">Metal-binding</keyword>
<evidence type="ECO:0000256" key="4">
    <source>
        <dbReference type="ARBA" id="ARBA00023002"/>
    </source>
</evidence>
<dbReference type="SUPFAM" id="SSF56634">
    <property type="entry name" value="Heme-dependent catalase-like"/>
    <property type="match status" value="1"/>
</dbReference>
<evidence type="ECO:0000256" key="1">
    <source>
        <dbReference type="ARBA" id="ARBA00001970"/>
    </source>
</evidence>
<dbReference type="EMBL" id="JBHRUG010000013">
    <property type="protein sequence ID" value="MFC3283100.1"/>
    <property type="molecule type" value="Genomic_DNA"/>
</dbReference>
<dbReference type="Proteomes" id="UP001595579">
    <property type="component" value="Unassembled WGS sequence"/>
</dbReference>
<evidence type="ECO:0000256" key="5">
    <source>
        <dbReference type="ARBA" id="ARBA00023004"/>
    </source>
</evidence>
<keyword evidence="2" id="KW-0575">Peroxidase</keyword>
<evidence type="ECO:0000256" key="3">
    <source>
        <dbReference type="ARBA" id="ARBA00022723"/>
    </source>
</evidence>